<dbReference type="AlphaFoldDB" id="A0A6A7RVV4"/>
<dbReference type="Pfam" id="PF05168">
    <property type="entry name" value="HEPN"/>
    <property type="match status" value="1"/>
</dbReference>
<gene>
    <name evidence="2" type="ORF">CRU78_14645</name>
</gene>
<organism evidence="2 3">
    <name type="scientific">Candidatus Accumulibacter phosphatis</name>
    <dbReference type="NCBI Taxonomy" id="327160"/>
    <lineage>
        <taxon>Bacteria</taxon>
        <taxon>Pseudomonadati</taxon>
        <taxon>Pseudomonadota</taxon>
        <taxon>Betaproteobacteria</taxon>
        <taxon>Candidatus Accumulibacter</taxon>
    </lineage>
</organism>
<feature type="domain" description="HEPN" evidence="1">
    <location>
        <begin position="20"/>
        <end position="54"/>
    </location>
</feature>
<dbReference type="Gene3D" id="1.20.120.330">
    <property type="entry name" value="Nucleotidyltransferases domain 2"/>
    <property type="match status" value="1"/>
</dbReference>
<comment type="caution">
    <text evidence="2">The sequence shown here is derived from an EMBL/GenBank/DDBJ whole genome shotgun (WGS) entry which is preliminary data.</text>
</comment>
<reference evidence="2 3" key="1">
    <citation type="submission" date="2017-09" db="EMBL/GenBank/DDBJ databases">
        <title>Metagenomic Analysis Reveals Denitrifying Candidatus Accumulibacter and Flanking Population as a Source of N2O.</title>
        <authorList>
            <person name="Gao H."/>
            <person name="Mao Y."/>
            <person name="Zhao X."/>
            <person name="Liu W.-T."/>
            <person name="Zhang T."/>
            <person name="Wells G."/>
        </authorList>
    </citation>
    <scope>NUCLEOTIDE SEQUENCE [LARGE SCALE GENOMIC DNA]</scope>
    <source>
        <strain evidence="2">CANDO_2_IC</strain>
    </source>
</reference>
<protein>
    <recommendedName>
        <fullName evidence="1">HEPN domain-containing protein</fullName>
    </recommendedName>
</protein>
<dbReference type="SUPFAM" id="SSF81593">
    <property type="entry name" value="Nucleotidyltransferase substrate binding subunit/domain"/>
    <property type="match status" value="1"/>
</dbReference>
<dbReference type="InterPro" id="IPR007842">
    <property type="entry name" value="HEPN_dom"/>
</dbReference>
<proteinExistence type="predicted"/>
<dbReference type="Proteomes" id="UP000342300">
    <property type="component" value="Unassembled WGS sequence"/>
</dbReference>
<evidence type="ECO:0000313" key="2">
    <source>
        <dbReference type="EMBL" id="MQM31684.1"/>
    </source>
</evidence>
<evidence type="ECO:0000259" key="1">
    <source>
        <dbReference type="Pfam" id="PF05168"/>
    </source>
</evidence>
<name>A0A6A7RVV4_9PROT</name>
<evidence type="ECO:0000313" key="3">
    <source>
        <dbReference type="Proteomes" id="UP000342300"/>
    </source>
</evidence>
<dbReference type="EMBL" id="PDHS01000360">
    <property type="protein sequence ID" value="MQM31684.1"/>
    <property type="molecule type" value="Genomic_DNA"/>
</dbReference>
<sequence length="85" mass="9123">MLSAICKPTASSPAHPDASLAATCFHAQQSVEKALKAVLTARGATFPRTHNLERARLARGSERYRPGRSREGFATAHAFRGGFSL</sequence>
<accession>A0A6A7RVV4</accession>